<evidence type="ECO:0000256" key="1">
    <source>
        <dbReference type="ARBA" id="ARBA00022801"/>
    </source>
</evidence>
<proteinExistence type="predicted"/>
<dbReference type="GO" id="GO:0016787">
    <property type="term" value="F:hydrolase activity"/>
    <property type="evidence" value="ECO:0007669"/>
    <property type="project" value="UniProtKB-KW"/>
</dbReference>
<keyword evidence="2" id="KW-0472">Membrane</keyword>
<protein>
    <submittedName>
        <fullName evidence="4">Esterase</fullName>
    </submittedName>
</protein>
<dbReference type="SUPFAM" id="SSF53474">
    <property type="entry name" value="alpha/beta-Hydrolases"/>
    <property type="match status" value="1"/>
</dbReference>
<dbReference type="AlphaFoldDB" id="A0A367QY35"/>
<sequence length="423" mass="47310">MQLAALADRLYFFRVVVTAVSFMFPEPKIFLSWLALLLSFVSLFLSSWIILPAPNMWLLRLGVGAPEVSPGLFLLNLFSLLLSFVCIHHYQLQRLACIASLIGLLTCGWVLVNIAPTQMQMAKAMKQGLGGDYLQGIPVQVSAKMQTHPFDLVNAFRGIPLAKTRHQKDILFATPAGVPLKMEVYQPQEVGKYPAVVVIYGGAWQRGNPSADPEFNQYIANQGYTVFAIDYRHAPQYRFPAQLDDVRTALNFIRKHAAEYEADPERMVLFGRSAGAHLAMLAAYQPDAPPIRAVVSYYGPVNLPEGYKEPPRPDPINVRAVLKAFIGGSLEELPNQYQIASPIAYLTRPLPPTLLVYGSRDHLVEARFGRQMYKRLRQSGNTAVFLEIPWAEHAFDAVFSGVSNQLALYNTERFLAWAVLARE</sequence>
<reference evidence="4" key="1">
    <citation type="submission" date="2016-04" db="EMBL/GenBank/DDBJ databases">
        <authorList>
            <person name="Tabuchi Yagui T.R."/>
        </authorList>
    </citation>
    <scope>NUCLEOTIDE SEQUENCE [LARGE SCALE GENOMIC DNA]</scope>
    <source>
        <strain evidence="4">NIES-26</strain>
    </source>
</reference>
<dbReference type="PANTHER" id="PTHR48081">
    <property type="entry name" value="AB HYDROLASE SUPERFAMILY PROTEIN C4A8.06C"/>
    <property type="match status" value="1"/>
</dbReference>
<comment type="caution">
    <text evidence="4">The sequence shown here is derived from an EMBL/GenBank/DDBJ whole genome shotgun (WGS) entry which is preliminary data.</text>
</comment>
<organism evidence="4 5">
    <name type="scientific">Nostoc minutum NIES-26</name>
    <dbReference type="NCBI Taxonomy" id="1844469"/>
    <lineage>
        <taxon>Bacteria</taxon>
        <taxon>Bacillati</taxon>
        <taxon>Cyanobacteriota</taxon>
        <taxon>Cyanophyceae</taxon>
        <taxon>Nostocales</taxon>
        <taxon>Nostocaceae</taxon>
        <taxon>Nostoc</taxon>
    </lineage>
</organism>
<dbReference type="Proteomes" id="UP000252107">
    <property type="component" value="Unassembled WGS sequence"/>
</dbReference>
<keyword evidence="2" id="KW-1133">Transmembrane helix</keyword>
<feature type="transmembrane region" description="Helical" evidence="2">
    <location>
        <begin position="71"/>
        <end position="88"/>
    </location>
</feature>
<keyword evidence="5" id="KW-1185">Reference proteome</keyword>
<dbReference type="InterPro" id="IPR049492">
    <property type="entry name" value="BD-FAE-like_dom"/>
</dbReference>
<evidence type="ECO:0000259" key="3">
    <source>
        <dbReference type="Pfam" id="PF20434"/>
    </source>
</evidence>
<feature type="transmembrane region" description="Helical" evidence="2">
    <location>
        <begin position="95"/>
        <end position="115"/>
    </location>
</feature>
<name>A0A367QY35_9NOSO</name>
<feature type="domain" description="BD-FAE-like" evidence="3">
    <location>
        <begin position="182"/>
        <end position="376"/>
    </location>
</feature>
<dbReference type="Gene3D" id="3.40.50.1820">
    <property type="entry name" value="alpha/beta hydrolase"/>
    <property type="match status" value="1"/>
</dbReference>
<feature type="transmembrane region" description="Helical" evidence="2">
    <location>
        <begin position="31"/>
        <end position="51"/>
    </location>
</feature>
<keyword evidence="2" id="KW-0812">Transmembrane</keyword>
<dbReference type="EMBL" id="LXQD01000295">
    <property type="protein sequence ID" value="RCJ28869.1"/>
    <property type="molecule type" value="Genomic_DNA"/>
</dbReference>
<dbReference type="InterPro" id="IPR029058">
    <property type="entry name" value="AB_hydrolase_fold"/>
</dbReference>
<evidence type="ECO:0000256" key="2">
    <source>
        <dbReference type="SAM" id="Phobius"/>
    </source>
</evidence>
<keyword evidence="1" id="KW-0378">Hydrolase</keyword>
<dbReference type="InterPro" id="IPR050300">
    <property type="entry name" value="GDXG_lipolytic_enzyme"/>
</dbReference>
<dbReference type="Pfam" id="PF20434">
    <property type="entry name" value="BD-FAE"/>
    <property type="match status" value="1"/>
</dbReference>
<evidence type="ECO:0000313" key="5">
    <source>
        <dbReference type="Proteomes" id="UP000252107"/>
    </source>
</evidence>
<accession>A0A367QY35</accession>
<evidence type="ECO:0000313" key="4">
    <source>
        <dbReference type="EMBL" id="RCJ28869.1"/>
    </source>
</evidence>
<gene>
    <name evidence="4" type="ORF">A6770_00225</name>
</gene>